<dbReference type="Gene3D" id="3.30.590.20">
    <property type="match status" value="1"/>
</dbReference>
<dbReference type="InterPro" id="IPR014746">
    <property type="entry name" value="Gln_synth/guanido_kin_cat_dom"/>
</dbReference>
<dbReference type="AlphaFoldDB" id="A0AAQ3JYZ9"/>
<proteinExistence type="predicted"/>
<keyword evidence="4" id="KW-0067">ATP-binding</keyword>
<evidence type="ECO:0000313" key="6">
    <source>
        <dbReference type="Proteomes" id="UP001327560"/>
    </source>
</evidence>
<dbReference type="SUPFAM" id="SSF55931">
    <property type="entry name" value="Glutamine synthetase/guanido kinase"/>
    <property type="match status" value="1"/>
</dbReference>
<dbReference type="EMBL" id="CP136891">
    <property type="protein sequence ID" value="WOK97919.1"/>
    <property type="molecule type" value="Genomic_DNA"/>
</dbReference>
<dbReference type="GO" id="GO:0004357">
    <property type="term" value="F:glutamate-cysteine ligase activity"/>
    <property type="evidence" value="ECO:0007669"/>
    <property type="project" value="UniProtKB-EC"/>
</dbReference>
<organism evidence="5 6">
    <name type="scientific">Canna indica</name>
    <name type="common">Indian-shot</name>
    <dbReference type="NCBI Taxonomy" id="4628"/>
    <lineage>
        <taxon>Eukaryota</taxon>
        <taxon>Viridiplantae</taxon>
        <taxon>Streptophyta</taxon>
        <taxon>Embryophyta</taxon>
        <taxon>Tracheophyta</taxon>
        <taxon>Spermatophyta</taxon>
        <taxon>Magnoliopsida</taxon>
        <taxon>Liliopsida</taxon>
        <taxon>Zingiberales</taxon>
        <taxon>Cannaceae</taxon>
        <taxon>Canna</taxon>
    </lineage>
</organism>
<evidence type="ECO:0000256" key="2">
    <source>
        <dbReference type="ARBA" id="ARBA00022598"/>
    </source>
</evidence>
<name>A0AAQ3JYZ9_9LILI</name>
<dbReference type="PANTHER" id="PTHR34378">
    <property type="entry name" value="GLUTAMATE--CYSTEINE LIGASE, CHLOROPLASTIC"/>
    <property type="match status" value="1"/>
</dbReference>
<dbReference type="EC" id="6.3.2.2" evidence="1"/>
<protein>
    <recommendedName>
        <fullName evidence="1">glutamate--cysteine ligase</fullName>
        <ecNumber evidence="1">6.3.2.2</ecNumber>
    </recommendedName>
</protein>
<keyword evidence="2" id="KW-0436">Ligase</keyword>
<dbReference type="PANTHER" id="PTHR34378:SF1">
    <property type="entry name" value="GLUTAMATE--CYSTEINE LIGASE, CHLOROPLASTIC"/>
    <property type="match status" value="1"/>
</dbReference>
<dbReference type="Pfam" id="PF04107">
    <property type="entry name" value="GCS2"/>
    <property type="match status" value="1"/>
</dbReference>
<reference evidence="5 6" key="1">
    <citation type="submission" date="2023-10" db="EMBL/GenBank/DDBJ databases">
        <title>Chromosome-scale genome assembly provides insights into flower coloration mechanisms of Canna indica.</title>
        <authorList>
            <person name="Li C."/>
        </authorList>
    </citation>
    <scope>NUCLEOTIDE SEQUENCE [LARGE SCALE GENOMIC DNA]</scope>
    <source>
        <tissue evidence="5">Flower</tissue>
    </source>
</reference>
<dbReference type="Proteomes" id="UP001327560">
    <property type="component" value="Chromosome 2"/>
</dbReference>
<keyword evidence="6" id="KW-1185">Reference proteome</keyword>
<gene>
    <name evidence="5" type="ORF">Cni_G06627</name>
</gene>
<evidence type="ECO:0000256" key="1">
    <source>
        <dbReference type="ARBA" id="ARBA00012220"/>
    </source>
</evidence>
<evidence type="ECO:0000256" key="4">
    <source>
        <dbReference type="ARBA" id="ARBA00022840"/>
    </source>
</evidence>
<sequence length="146" mass="17438">MILSDLSNMWTVEYALDVPMYFVYRIKKYINCTGMSFRIARAYLRNFMQGKLPSLPGELPTLNDWENHLMTIFPEVRLKRYLEMRGADGGPWRRLCALPAFWKQTKVRPAMMKKEKVYHKWLMKMRNPSLDESVGLHQQEVINEKY</sequence>
<keyword evidence="3" id="KW-0547">Nucleotide-binding</keyword>
<evidence type="ECO:0000256" key="3">
    <source>
        <dbReference type="ARBA" id="ARBA00022741"/>
    </source>
</evidence>
<evidence type="ECO:0000313" key="5">
    <source>
        <dbReference type="EMBL" id="WOK97919.1"/>
    </source>
</evidence>
<dbReference type="GO" id="GO:0006750">
    <property type="term" value="P:glutathione biosynthetic process"/>
    <property type="evidence" value="ECO:0007669"/>
    <property type="project" value="InterPro"/>
</dbReference>
<dbReference type="InterPro" id="IPR035434">
    <property type="entry name" value="GCL_bact_plant"/>
</dbReference>
<accession>A0AAQ3JYZ9</accession>
<dbReference type="InterPro" id="IPR006336">
    <property type="entry name" value="GCS2"/>
</dbReference>
<dbReference type="GO" id="GO:0005524">
    <property type="term" value="F:ATP binding"/>
    <property type="evidence" value="ECO:0007669"/>
    <property type="project" value="UniProtKB-KW"/>
</dbReference>